<gene>
    <name evidence="1" type="ORF">HUT08_24290</name>
</gene>
<dbReference type="SUPFAM" id="SSF56973">
    <property type="entry name" value="Aerolisin/ETX pore-forming domain"/>
    <property type="match status" value="1"/>
</dbReference>
<name>A0A7H8NCA2_9ACTN</name>
<protein>
    <submittedName>
        <fullName evidence="1">Uncharacterized protein</fullName>
    </submittedName>
</protein>
<evidence type="ECO:0000313" key="2">
    <source>
        <dbReference type="Proteomes" id="UP000509303"/>
    </source>
</evidence>
<dbReference type="AlphaFoldDB" id="A0A7H8NCA2"/>
<keyword evidence="2" id="KW-1185">Reference proteome</keyword>
<evidence type="ECO:0000313" key="1">
    <source>
        <dbReference type="EMBL" id="QKW52137.1"/>
    </source>
</evidence>
<reference evidence="1 2" key="1">
    <citation type="submission" date="2020-06" db="EMBL/GenBank/DDBJ databases">
        <title>Genome mining for natural products.</title>
        <authorList>
            <person name="Zhang B."/>
            <person name="Shi J."/>
            <person name="Ge H."/>
        </authorList>
    </citation>
    <scope>NUCLEOTIDE SEQUENCE [LARGE SCALE GENOMIC DNA]</scope>
    <source>
        <strain evidence="1 2">NA00687</strain>
    </source>
</reference>
<accession>A0A7H8NCA2</accession>
<dbReference type="Proteomes" id="UP000509303">
    <property type="component" value="Chromosome"/>
</dbReference>
<organism evidence="1 2">
    <name type="scientific">Streptomyces buecherae</name>
    <dbReference type="NCBI Taxonomy" id="2763006"/>
    <lineage>
        <taxon>Bacteria</taxon>
        <taxon>Bacillati</taxon>
        <taxon>Actinomycetota</taxon>
        <taxon>Actinomycetes</taxon>
        <taxon>Kitasatosporales</taxon>
        <taxon>Streptomycetaceae</taxon>
        <taxon>Streptomyces</taxon>
    </lineage>
</organism>
<dbReference type="Gene3D" id="2.170.15.10">
    <property type="entry name" value="Proaerolysin, chain A, domain 3"/>
    <property type="match status" value="1"/>
</dbReference>
<dbReference type="EMBL" id="CP054929">
    <property type="protein sequence ID" value="QKW52137.1"/>
    <property type="molecule type" value="Genomic_DNA"/>
</dbReference>
<sequence length="186" mass="20047">MAEAKPNVFREPVPTAEVTIFQDCPGASKDVFDQSVLFQQDAQVRRALTLYAPDLQNIGCIDNTGSPATTTYAKSVSTGFTTSTTTQLSIEVGAEVSIEVVKASLKVGFSVSFTEQYSKVTTQTMTFSVGPDKKAYTYQGYIRTVIIRHDTSARTYAYEAGTEGTFLTEVLTTSPVPVIGAATIRA</sequence>
<proteinExistence type="predicted"/>
<dbReference type="RefSeq" id="WP_176163843.1">
    <property type="nucleotide sequence ID" value="NZ_CP054929.1"/>
</dbReference>